<dbReference type="AlphaFoldDB" id="A0A8H9N929"/>
<evidence type="ECO:0000313" key="2">
    <source>
        <dbReference type="Proteomes" id="UP001163036"/>
    </source>
</evidence>
<dbReference type="RefSeq" id="WP_053314143.1">
    <property type="nucleotide sequence ID" value="NZ_CP062152.1"/>
</dbReference>
<gene>
    <name evidence="1" type="ORF">M5598_26700</name>
</gene>
<dbReference type="EMBL" id="CP097357">
    <property type="protein sequence ID" value="UYV29568.1"/>
    <property type="molecule type" value="Genomic_DNA"/>
</dbReference>
<protein>
    <submittedName>
        <fullName evidence="1">Uncharacterized protein</fullName>
    </submittedName>
</protein>
<evidence type="ECO:0000313" key="1">
    <source>
        <dbReference type="EMBL" id="UYV29568.1"/>
    </source>
</evidence>
<accession>A0A8H9N929</accession>
<geneLocation type="plasmid" evidence="1 2">
    <name>pVP-16-VB00198-1</name>
</geneLocation>
<reference evidence="1" key="1">
    <citation type="submission" date="2022-05" db="EMBL/GenBank/DDBJ databases">
        <title>Megaplasmid of Vibrio parahaemolyticus.</title>
        <authorList>
            <person name="Strauch E."/>
            <person name="Borowiak M."/>
        </authorList>
    </citation>
    <scope>NUCLEOTIDE SEQUENCE</scope>
    <source>
        <strain evidence="1">16-VB00198</strain>
        <plasmid evidence="1">pVP-16-VB00198-1</plasmid>
    </source>
</reference>
<organism evidence="1 2">
    <name type="scientific">Vibrio parahaemolyticus</name>
    <dbReference type="NCBI Taxonomy" id="670"/>
    <lineage>
        <taxon>Bacteria</taxon>
        <taxon>Pseudomonadati</taxon>
        <taxon>Pseudomonadota</taxon>
        <taxon>Gammaproteobacteria</taxon>
        <taxon>Vibrionales</taxon>
        <taxon>Vibrionaceae</taxon>
        <taxon>Vibrio</taxon>
    </lineage>
</organism>
<proteinExistence type="predicted"/>
<keyword evidence="1" id="KW-0614">Plasmid</keyword>
<dbReference type="Proteomes" id="UP001163036">
    <property type="component" value="Plasmid pVP-16-VB00198-1"/>
</dbReference>
<name>A0A8H9N929_VIBPH</name>
<sequence>MFNFVDMSVSKIILISLTLSFVFYAVSSFGLVEGSLKTMLDFSVIATGSVSVFALFSANKNKEIDSEVEVINA</sequence>